<keyword evidence="4" id="KW-0804">Transcription</keyword>
<feature type="domain" description="RNA polymerase sigma factor 70 region 4 type 2" evidence="6">
    <location>
        <begin position="117"/>
        <end position="169"/>
    </location>
</feature>
<feature type="domain" description="RNA polymerase sigma-70 region 2" evidence="5">
    <location>
        <begin position="21"/>
        <end position="85"/>
    </location>
</feature>
<dbReference type="Proteomes" id="UP000092713">
    <property type="component" value="Unassembled WGS sequence"/>
</dbReference>
<dbReference type="InterPro" id="IPR014284">
    <property type="entry name" value="RNA_pol_sigma-70_dom"/>
</dbReference>
<dbReference type="GO" id="GO:0016987">
    <property type="term" value="F:sigma factor activity"/>
    <property type="evidence" value="ECO:0007669"/>
    <property type="project" value="UniProtKB-KW"/>
</dbReference>
<dbReference type="Pfam" id="PF04542">
    <property type="entry name" value="Sigma70_r2"/>
    <property type="match status" value="1"/>
</dbReference>
<evidence type="ECO:0000259" key="6">
    <source>
        <dbReference type="Pfam" id="PF08281"/>
    </source>
</evidence>
<keyword evidence="8" id="KW-1185">Reference proteome</keyword>
<comment type="caution">
    <text evidence="7">The sequence shown here is derived from an EMBL/GenBank/DDBJ whole genome shotgun (WGS) entry which is preliminary data.</text>
</comment>
<protein>
    <submittedName>
        <fullName evidence="7">RNA polymerase sigma-70 factor, ECF subfamily</fullName>
    </submittedName>
</protein>
<sequence length="176" mass="19827">MPASKPYTDAEVQHGDAVGKLYGEHHGWLLSWLRLKLGSSHLAADLAHDTFLRVLAMRSGLTLLQPRAYLRTIAHGLAVNRWRRLDIERACLDALAAMPPALAPSPEERLLVLETLHRLDTMLARLPHKARRAFLMHQLDGSSYAEIAVELGVSERMVRKYMAQAMLQCLCLQQED</sequence>
<dbReference type="Gene3D" id="1.10.1740.10">
    <property type="match status" value="1"/>
</dbReference>
<evidence type="ECO:0000259" key="5">
    <source>
        <dbReference type="Pfam" id="PF04542"/>
    </source>
</evidence>
<evidence type="ECO:0000256" key="1">
    <source>
        <dbReference type="ARBA" id="ARBA00010641"/>
    </source>
</evidence>
<dbReference type="InterPro" id="IPR013249">
    <property type="entry name" value="RNA_pol_sigma70_r4_t2"/>
</dbReference>
<dbReference type="EMBL" id="LOCQ01000042">
    <property type="protein sequence ID" value="OBV40954.1"/>
    <property type="molecule type" value="Genomic_DNA"/>
</dbReference>
<evidence type="ECO:0000256" key="3">
    <source>
        <dbReference type="ARBA" id="ARBA00023082"/>
    </source>
</evidence>
<comment type="similarity">
    <text evidence="1">Belongs to the sigma-70 factor family. ECF subfamily.</text>
</comment>
<keyword evidence="3" id="KW-0731">Sigma factor</keyword>
<name>A0A1A7C7F6_9BURK</name>
<dbReference type="AlphaFoldDB" id="A0A1A7C7F6"/>
<dbReference type="SUPFAM" id="SSF88659">
    <property type="entry name" value="Sigma3 and sigma4 domains of RNA polymerase sigma factors"/>
    <property type="match status" value="1"/>
</dbReference>
<dbReference type="PANTHER" id="PTHR43133">
    <property type="entry name" value="RNA POLYMERASE ECF-TYPE SIGMA FACTO"/>
    <property type="match status" value="1"/>
</dbReference>
<dbReference type="InterPro" id="IPR013325">
    <property type="entry name" value="RNA_pol_sigma_r2"/>
</dbReference>
<dbReference type="InterPro" id="IPR007627">
    <property type="entry name" value="RNA_pol_sigma70_r2"/>
</dbReference>
<evidence type="ECO:0000256" key="4">
    <source>
        <dbReference type="ARBA" id="ARBA00023163"/>
    </source>
</evidence>
<dbReference type="InterPro" id="IPR039425">
    <property type="entry name" value="RNA_pol_sigma-70-like"/>
</dbReference>
<dbReference type="GO" id="GO:0006352">
    <property type="term" value="P:DNA-templated transcription initiation"/>
    <property type="evidence" value="ECO:0007669"/>
    <property type="project" value="InterPro"/>
</dbReference>
<evidence type="ECO:0000313" key="7">
    <source>
        <dbReference type="EMBL" id="OBV40954.1"/>
    </source>
</evidence>
<reference evidence="7 8" key="1">
    <citation type="submission" date="2016-04" db="EMBL/GenBank/DDBJ databases">
        <title>Draft genome sequence of Janthinobacterium psychrotolerans sp. nov., isolated from freshwater sediments in Denmark.</title>
        <authorList>
            <person name="Gong X."/>
            <person name="Skrivergaard S."/>
            <person name="Korsgaard B.S."/>
            <person name="Schreiber L."/>
            <person name="Marshall I.P."/>
            <person name="Finster K."/>
            <person name="Schramm A."/>
        </authorList>
    </citation>
    <scope>NUCLEOTIDE SEQUENCE [LARGE SCALE GENOMIC DNA]</scope>
    <source>
        <strain evidence="7 8">S3-2</strain>
    </source>
</reference>
<proteinExistence type="inferred from homology"/>
<accession>A0A1A7C7F6</accession>
<dbReference type="InterPro" id="IPR013324">
    <property type="entry name" value="RNA_pol_sigma_r3/r4-like"/>
</dbReference>
<dbReference type="PANTHER" id="PTHR43133:SF63">
    <property type="entry name" value="RNA POLYMERASE SIGMA FACTOR FECI-RELATED"/>
    <property type="match status" value="1"/>
</dbReference>
<dbReference type="STRING" id="1747903.ASR47_102180"/>
<organism evidence="7 8">
    <name type="scientific">Janthinobacterium psychrotolerans</name>
    <dbReference type="NCBI Taxonomy" id="1747903"/>
    <lineage>
        <taxon>Bacteria</taxon>
        <taxon>Pseudomonadati</taxon>
        <taxon>Pseudomonadota</taxon>
        <taxon>Betaproteobacteria</taxon>
        <taxon>Burkholderiales</taxon>
        <taxon>Oxalobacteraceae</taxon>
        <taxon>Janthinobacterium</taxon>
    </lineage>
</organism>
<gene>
    <name evidence="7" type="ORF">ASR47_102180</name>
</gene>
<dbReference type="NCBIfam" id="TIGR02937">
    <property type="entry name" value="sigma70-ECF"/>
    <property type="match status" value="1"/>
</dbReference>
<dbReference type="Gene3D" id="1.10.10.10">
    <property type="entry name" value="Winged helix-like DNA-binding domain superfamily/Winged helix DNA-binding domain"/>
    <property type="match status" value="1"/>
</dbReference>
<keyword evidence="2" id="KW-0805">Transcription regulation</keyword>
<dbReference type="Pfam" id="PF08281">
    <property type="entry name" value="Sigma70_r4_2"/>
    <property type="match status" value="1"/>
</dbReference>
<dbReference type="SUPFAM" id="SSF88946">
    <property type="entry name" value="Sigma2 domain of RNA polymerase sigma factors"/>
    <property type="match status" value="1"/>
</dbReference>
<dbReference type="InterPro" id="IPR036388">
    <property type="entry name" value="WH-like_DNA-bd_sf"/>
</dbReference>
<evidence type="ECO:0000313" key="8">
    <source>
        <dbReference type="Proteomes" id="UP000092713"/>
    </source>
</evidence>
<dbReference type="GO" id="GO:0003677">
    <property type="term" value="F:DNA binding"/>
    <property type="evidence" value="ECO:0007669"/>
    <property type="project" value="InterPro"/>
</dbReference>
<dbReference type="OrthoDB" id="9180690at2"/>
<evidence type="ECO:0000256" key="2">
    <source>
        <dbReference type="ARBA" id="ARBA00023015"/>
    </source>
</evidence>
<dbReference type="RefSeq" id="WP_065306525.1">
    <property type="nucleotide sequence ID" value="NZ_LOCQ01000042.1"/>
</dbReference>